<dbReference type="Gene3D" id="1.10.8.60">
    <property type="match status" value="1"/>
</dbReference>
<dbReference type="SUPFAM" id="SSF81923">
    <property type="entry name" value="Double Clp-N motif"/>
    <property type="match status" value="1"/>
</dbReference>
<dbReference type="Pfam" id="PF07724">
    <property type="entry name" value="AAA_2"/>
    <property type="match status" value="1"/>
</dbReference>
<keyword evidence="7 12" id="KW-0175">Coiled coil</keyword>
<dbReference type="CDD" id="cd19499">
    <property type="entry name" value="RecA-like_ClpB_Hsp104-like"/>
    <property type="match status" value="1"/>
</dbReference>
<dbReference type="GO" id="GO:0016887">
    <property type="term" value="F:ATP hydrolysis activity"/>
    <property type="evidence" value="ECO:0007669"/>
    <property type="project" value="InterPro"/>
</dbReference>
<keyword evidence="8 11" id="KW-0143">Chaperone</keyword>
<dbReference type="FunFam" id="3.40.50.300:FF:000010">
    <property type="entry name" value="Chaperone clpB 1, putative"/>
    <property type="match status" value="1"/>
</dbReference>
<dbReference type="Pfam" id="PF10431">
    <property type="entry name" value="ClpB_D2-small"/>
    <property type="match status" value="1"/>
</dbReference>
<dbReference type="GO" id="GO:0006508">
    <property type="term" value="P:proteolysis"/>
    <property type="evidence" value="ECO:0007669"/>
    <property type="project" value="UniProtKB-KW"/>
</dbReference>
<keyword evidence="6 12" id="KW-0346">Stress response</keyword>
<comment type="subunit">
    <text evidence="12">Homohexamer; The oligomerization is ATP-dependent.</text>
</comment>
<name>A0A1G6HE59_9MICO</name>
<dbReference type="Gene3D" id="1.10.1780.10">
    <property type="entry name" value="Clp, N-terminal domain"/>
    <property type="match status" value="1"/>
</dbReference>
<feature type="coiled-coil region" evidence="12">
    <location>
        <begin position="413"/>
        <end position="493"/>
    </location>
</feature>
<evidence type="ECO:0000259" key="14">
    <source>
        <dbReference type="PROSITE" id="PS51903"/>
    </source>
</evidence>
<keyword evidence="15" id="KW-0645">Protease</keyword>
<dbReference type="InterPro" id="IPR028299">
    <property type="entry name" value="ClpA/B_CS2"/>
</dbReference>
<dbReference type="GO" id="GO:0005524">
    <property type="term" value="F:ATP binding"/>
    <property type="evidence" value="ECO:0007669"/>
    <property type="project" value="UniProtKB-UniRule"/>
</dbReference>
<dbReference type="InterPro" id="IPR027417">
    <property type="entry name" value="P-loop_NTPase"/>
</dbReference>
<dbReference type="GO" id="GO:0008233">
    <property type="term" value="F:peptidase activity"/>
    <property type="evidence" value="ECO:0007669"/>
    <property type="project" value="UniProtKB-KW"/>
</dbReference>
<keyword evidence="4 11" id="KW-0547">Nucleotide-binding</keyword>
<dbReference type="OrthoDB" id="9803641at2"/>
<dbReference type="SMART" id="SM00382">
    <property type="entry name" value="AAA"/>
    <property type="match status" value="2"/>
</dbReference>
<dbReference type="InterPro" id="IPR036628">
    <property type="entry name" value="Clp_N_dom_sf"/>
</dbReference>
<dbReference type="Gene3D" id="3.40.50.300">
    <property type="entry name" value="P-loop containing nucleotide triphosphate hydrolases"/>
    <property type="match status" value="3"/>
</dbReference>
<dbReference type="PROSITE" id="PS51903">
    <property type="entry name" value="CLP_R"/>
    <property type="match status" value="1"/>
</dbReference>
<dbReference type="InterPro" id="IPR003593">
    <property type="entry name" value="AAA+_ATPase"/>
</dbReference>
<evidence type="ECO:0000256" key="6">
    <source>
        <dbReference type="ARBA" id="ARBA00023016"/>
    </source>
</evidence>
<dbReference type="InterPro" id="IPR050130">
    <property type="entry name" value="ClpA_ClpB"/>
</dbReference>
<evidence type="ECO:0000256" key="10">
    <source>
        <dbReference type="PROSITE-ProRule" id="PRU01251"/>
    </source>
</evidence>
<evidence type="ECO:0000256" key="2">
    <source>
        <dbReference type="ARBA" id="ARBA00008675"/>
    </source>
</evidence>
<dbReference type="GO" id="GO:0005737">
    <property type="term" value="C:cytoplasm"/>
    <property type="evidence" value="ECO:0007669"/>
    <property type="project" value="UniProtKB-SubCell"/>
</dbReference>
<keyword evidence="5 11" id="KW-0067">ATP-binding</keyword>
<evidence type="ECO:0000256" key="11">
    <source>
        <dbReference type="RuleBase" id="RU004432"/>
    </source>
</evidence>
<evidence type="ECO:0000256" key="8">
    <source>
        <dbReference type="ARBA" id="ARBA00023186"/>
    </source>
</evidence>
<dbReference type="InterPro" id="IPR003959">
    <property type="entry name" value="ATPase_AAA_core"/>
</dbReference>
<evidence type="ECO:0000256" key="5">
    <source>
        <dbReference type="ARBA" id="ARBA00022840"/>
    </source>
</evidence>
<comment type="subunit">
    <text evidence="9">Homohexamer. The oligomerization is ATP-dependent.</text>
</comment>
<keyword evidence="3 10" id="KW-0677">Repeat</keyword>
<dbReference type="AlphaFoldDB" id="A0A1G6HE59"/>
<evidence type="ECO:0000313" key="16">
    <source>
        <dbReference type="Proteomes" id="UP000199039"/>
    </source>
</evidence>
<dbReference type="InterPro" id="IPR001270">
    <property type="entry name" value="ClpA/B"/>
</dbReference>
<evidence type="ECO:0000256" key="3">
    <source>
        <dbReference type="ARBA" id="ARBA00022737"/>
    </source>
</evidence>
<protein>
    <recommendedName>
        <fullName evidence="12">Chaperone protein ClpB</fullName>
    </recommendedName>
</protein>
<dbReference type="InterPro" id="IPR004176">
    <property type="entry name" value="Clp_R_N"/>
</dbReference>
<evidence type="ECO:0000256" key="13">
    <source>
        <dbReference type="SAM" id="MobiDB-lite"/>
    </source>
</evidence>
<dbReference type="InterPro" id="IPR019489">
    <property type="entry name" value="Clp_ATPase_C"/>
</dbReference>
<dbReference type="RefSeq" id="WP_093181090.1">
    <property type="nucleotide sequence ID" value="NZ_FMYH01000001.1"/>
</dbReference>
<dbReference type="FunFam" id="1.10.8.60:FF:000017">
    <property type="entry name" value="ATP-dependent chaperone ClpB"/>
    <property type="match status" value="1"/>
</dbReference>
<evidence type="ECO:0000256" key="1">
    <source>
        <dbReference type="ARBA" id="ARBA00004496"/>
    </source>
</evidence>
<dbReference type="Pfam" id="PF02861">
    <property type="entry name" value="Clp_N"/>
    <property type="match status" value="1"/>
</dbReference>
<accession>A0A1G6HE59</accession>
<dbReference type="InterPro" id="IPR018368">
    <property type="entry name" value="ClpA/B_CS1"/>
</dbReference>
<proteinExistence type="inferred from homology"/>
<dbReference type="InterPro" id="IPR041546">
    <property type="entry name" value="ClpA/ClpB_AAA_lid"/>
</dbReference>
<dbReference type="Proteomes" id="UP000199039">
    <property type="component" value="Unassembled WGS sequence"/>
</dbReference>
<dbReference type="Pfam" id="PF17871">
    <property type="entry name" value="AAA_lid_9"/>
    <property type="match status" value="1"/>
</dbReference>
<comment type="similarity">
    <text evidence="2 11">Belongs to the ClpA/ClpB family.</text>
</comment>
<sequence>MDLNLTTLAQEALAGAVQGATAAGNPQVEPVHLLDTLLAQQSGTTPGLLKEAGVDAQAIGAATRRALVALPAVSGSAVVKPTLSPAMSAVLQRARKEQSDLEDDFISTEHLLLGLAAAPSPAADILKNAGATRDVLAVAVPVVRGGKRVTSANPEGTYEALGKYGVDLTEAAREGKLDPVIGRDAEIRRVVQVLSRRTKNNPVLIGDPGVGKTAVVEGLAQRIVAGDVPDSLKGKRLISLDLAAMVAGAKYRGEFEERFKAVLEEIKGSEGEVVTFIDELHTVVGAGAGGEGAMDAGNMLKPMLARGELRLVGATTLDEYREYIEKDPALERRFQQVFVGEPSVEDTVAILRGLKSRYEAHHRVTISDAALVAAASLSDRYITGRKLPDKAIDLIDEAASRLRMEMDSSPTEIDELQRAVTRLEMEELALEKSDDEATRARLGVLRANLADRKEELAALNARWAAEKGGFNRVGELREQLADLDARAARAERDADLETASRIRYGEIPALERELADAERAESSENAADAGDRPAPLVGDKVDADEIAEVVSAWTGIPAGRMLQGESEKLLSMEKVIGERLIGQKAAVATVADAVRRARAGVSDPNRPTGSFLFLGPTGVGKTELAKALADFLFDDERAMVRIDMSEYAEKHSVARLVGAPPGYVGYEEGGQLTEAVRRRPYSVVLFDEVEKAHPEVFDILLQVLDDGRLTDGQGRTVDFRNVILVLTSNLGSQFLVDPLLDAGAKRAAVMQAVREAFKPEFLNRLDDVVLFDPLDLDELGYIVDIQVTELGQRLADRRLVLEVTDAAREWLAIEGFDPAYGARPLRRLVQREIGDRLARKILAGEIADGDHVVVDRPLDEADGAVPAQGLTLEVRA</sequence>
<reference evidence="15 16" key="1">
    <citation type="submission" date="2016-09" db="EMBL/GenBank/DDBJ databases">
        <authorList>
            <person name="Capua I."/>
            <person name="De Benedictis P."/>
            <person name="Joannis T."/>
            <person name="Lombin L.H."/>
            <person name="Cattoli G."/>
        </authorList>
    </citation>
    <scope>NUCLEOTIDE SEQUENCE [LARGE SCALE GENOMIC DNA]</scope>
    <source>
        <strain evidence="15 16">ISLP-3</strain>
    </source>
</reference>
<evidence type="ECO:0000256" key="9">
    <source>
        <dbReference type="ARBA" id="ARBA00026057"/>
    </source>
</evidence>
<dbReference type="PANTHER" id="PTHR11638:SF18">
    <property type="entry name" value="HEAT SHOCK PROTEIN 104"/>
    <property type="match status" value="1"/>
</dbReference>
<keyword evidence="12" id="KW-0963">Cytoplasm</keyword>
<dbReference type="NCBIfam" id="TIGR03346">
    <property type="entry name" value="chaperone_ClpB"/>
    <property type="match status" value="1"/>
</dbReference>
<keyword evidence="15" id="KW-0378">Hydrolase</keyword>
<comment type="subcellular location">
    <subcellularLocation>
        <location evidence="1 12">Cytoplasm</location>
    </subcellularLocation>
</comment>
<dbReference type="PROSITE" id="PS00870">
    <property type="entry name" value="CLPAB_1"/>
    <property type="match status" value="1"/>
</dbReference>
<evidence type="ECO:0000313" key="15">
    <source>
        <dbReference type="EMBL" id="SDB91726.1"/>
    </source>
</evidence>
<dbReference type="InterPro" id="IPR017730">
    <property type="entry name" value="Chaperonin_ClpB"/>
</dbReference>
<feature type="region of interest" description="Disordered" evidence="13">
    <location>
        <begin position="514"/>
        <end position="536"/>
    </location>
</feature>
<dbReference type="EMBL" id="FMYH01000001">
    <property type="protein sequence ID" value="SDB91726.1"/>
    <property type="molecule type" value="Genomic_DNA"/>
</dbReference>
<feature type="domain" description="Clp R" evidence="14">
    <location>
        <begin position="1"/>
        <end position="146"/>
    </location>
</feature>
<dbReference type="GO" id="GO:0034605">
    <property type="term" value="P:cellular response to heat"/>
    <property type="evidence" value="ECO:0007669"/>
    <property type="project" value="TreeGrafter"/>
</dbReference>
<dbReference type="STRING" id="1814289.SAMN05216410_0906"/>
<dbReference type="FunFam" id="3.40.50.300:FF:000120">
    <property type="entry name" value="ATP-dependent chaperone ClpB"/>
    <property type="match status" value="1"/>
</dbReference>
<dbReference type="Pfam" id="PF00004">
    <property type="entry name" value="AAA"/>
    <property type="match status" value="1"/>
</dbReference>
<dbReference type="SMART" id="SM01086">
    <property type="entry name" value="ClpB_D2-small"/>
    <property type="match status" value="1"/>
</dbReference>
<dbReference type="PROSITE" id="PS00871">
    <property type="entry name" value="CLPAB_2"/>
    <property type="match status" value="1"/>
</dbReference>
<evidence type="ECO:0000256" key="7">
    <source>
        <dbReference type="ARBA" id="ARBA00023054"/>
    </source>
</evidence>
<dbReference type="CDD" id="cd00009">
    <property type="entry name" value="AAA"/>
    <property type="match status" value="1"/>
</dbReference>
<gene>
    <name evidence="12" type="primary">clpB</name>
    <name evidence="15" type="ORF">SAMN05216410_0906</name>
</gene>
<keyword evidence="16" id="KW-1185">Reference proteome</keyword>
<evidence type="ECO:0000256" key="4">
    <source>
        <dbReference type="ARBA" id="ARBA00022741"/>
    </source>
</evidence>
<evidence type="ECO:0000256" key="12">
    <source>
        <dbReference type="RuleBase" id="RU362034"/>
    </source>
</evidence>
<dbReference type="SUPFAM" id="SSF52540">
    <property type="entry name" value="P-loop containing nucleoside triphosphate hydrolases"/>
    <property type="match status" value="2"/>
</dbReference>
<organism evidence="15 16">
    <name type="scientific">Sanguibacter gelidistatuariae</name>
    <dbReference type="NCBI Taxonomy" id="1814289"/>
    <lineage>
        <taxon>Bacteria</taxon>
        <taxon>Bacillati</taxon>
        <taxon>Actinomycetota</taxon>
        <taxon>Actinomycetes</taxon>
        <taxon>Micrococcales</taxon>
        <taxon>Sanguibacteraceae</taxon>
        <taxon>Sanguibacter</taxon>
    </lineage>
</organism>
<dbReference type="PRINTS" id="PR00300">
    <property type="entry name" value="CLPPROTEASEA"/>
</dbReference>
<comment type="function">
    <text evidence="12">Part of a stress-induced multi-chaperone system, it is involved in the recovery of the cell from heat-induced damage, in cooperation with DnaK, DnaJ and GrpE.</text>
</comment>
<dbReference type="PANTHER" id="PTHR11638">
    <property type="entry name" value="ATP-DEPENDENT CLP PROTEASE"/>
    <property type="match status" value="1"/>
</dbReference>
<dbReference type="GO" id="GO:0042026">
    <property type="term" value="P:protein refolding"/>
    <property type="evidence" value="ECO:0007669"/>
    <property type="project" value="UniProtKB-UniRule"/>
</dbReference>
<dbReference type="FunFam" id="3.40.50.300:FF:000025">
    <property type="entry name" value="ATP-dependent Clp protease subunit"/>
    <property type="match status" value="1"/>
</dbReference>